<gene>
    <name evidence="8" type="ORF">J2Z60_002056</name>
</gene>
<feature type="compositionally biased region" description="Polar residues" evidence="5">
    <location>
        <begin position="1293"/>
        <end position="1308"/>
    </location>
</feature>
<protein>
    <submittedName>
        <fullName evidence="8">LPXTG-motif cell wall-anchored protein</fullName>
    </submittedName>
</protein>
<evidence type="ECO:0000313" key="8">
    <source>
        <dbReference type="EMBL" id="MBP2058865.1"/>
    </source>
</evidence>
<keyword evidence="2" id="KW-0964">Secreted</keyword>
<evidence type="ECO:0000259" key="7">
    <source>
        <dbReference type="PROSITE" id="PS50847"/>
    </source>
</evidence>
<feature type="region of interest" description="Disordered" evidence="5">
    <location>
        <begin position="685"/>
        <end position="704"/>
    </location>
</feature>
<dbReference type="NCBIfam" id="TIGR01168">
    <property type="entry name" value="YSIRK_signal"/>
    <property type="match status" value="1"/>
</dbReference>
<feature type="compositionally biased region" description="Polar residues" evidence="5">
    <location>
        <begin position="1214"/>
        <end position="1229"/>
    </location>
</feature>
<evidence type="ECO:0000256" key="5">
    <source>
        <dbReference type="SAM" id="MobiDB-lite"/>
    </source>
</evidence>
<feature type="compositionally biased region" description="Polar residues" evidence="5">
    <location>
        <begin position="896"/>
        <end position="934"/>
    </location>
</feature>
<feature type="compositionally biased region" description="Polar residues" evidence="5">
    <location>
        <begin position="73"/>
        <end position="93"/>
    </location>
</feature>
<feature type="compositionally biased region" description="Polar residues" evidence="5">
    <location>
        <begin position="1575"/>
        <end position="1590"/>
    </location>
</feature>
<feature type="compositionally biased region" description="Low complexity" evidence="5">
    <location>
        <begin position="94"/>
        <end position="106"/>
    </location>
</feature>
<dbReference type="PROSITE" id="PS50847">
    <property type="entry name" value="GRAM_POS_ANCHORING"/>
    <property type="match status" value="1"/>
</dbReference>
<feature type="region of interest" description="Disordered" evidence="5">
    <location>
        <begin position="48"/>
        <end position="136"/>
    </location>
</feature>
<feature type="compositionally biased region" description="Basic and acidic residues" evidence="5">
    <location>
        <begin position="1183"/>
        <end position="1197"/>
    </location>
</feature>
<feature type="compositionally biased region" description="Basic and acidic residues" evidence="5">
    <location>
        <begin position="1335"/>
        <end position="1349"/>
    </location>
</feature>
<keyword evidence="1" id="KW-0134">Cell wall</keyword>
<comment type="caution">
    <text evidence="8">The sequence shown here is derived from an EMBL/GenBank/DDBJ whole genome shotgun (WGS) entry which is preliminary data.</text>
</comment>
<feature type="compositionally biased region" description="Polar residues" evidence="5">
    <location>
        <begin position="1060"/>
        <end position="1080"/>
    </location>
</feature>
<dbReference type="EMBL" id="JAGGLU010000016">
    <property type="protein sequence ID" value="MBP2058865.1"/>
    <property type="molecule type" value="Genomic_DNA"/>
</dbReference>
<keyword evidence="3" id="KW-0732">Signal</keyword>
<feature type="domain" description="Gram-positive cocci surface proteins LPxTG" evidence="7">
    <location>
        <begin position="1587"/>
        <end position="1622"/>
    </location>
</feature>
<dbReference type="InterPro" id="IPR044024">
    <property type="entry name" value="aRib"/>
</dbReference>
<feature type="compositionally biased region" description="Basic and acidic residues" evidence="5">
    <location>
        <begin position="1230"/>
        <end position="1243"/>
    </location>
</feature>
<evidence type="ECO:0000256" key="4">
    <source>
        <dbReference type="ARBA" id="ARBA00023088"/>
    </source>
</evidence>
<evidence type="ECO:0000313" key="9">
    <source>
        <dbReference type="Proteomes" id="UP001519292"/>
    </source>
</evidence>
<dbReference type="InterPro" id="IPR019931">
    <property type="entry name" value="LPXTG_anchor"/>
</dbReference>
<feature type="compositionally biased region" description="Basic and acidic residues" evidence="5">
    <location>
        <begin position="789"/>
        <end position="817"/>
    </location>
</feature>
<dbReference type="InterPro" id="IPR005877">
    <property type="entry name" value="YSIRK_signal_dom"/>
</dbReference>
<feature type="compositionally biased region" description="Basic and acidic residues" evidence="5">
    <location>
        <begin position="862"/>
        <end position="895"/>
    </location>
</feature>
<feature type="compositionally biased region" description="Polar residues" evidence="5">
    <location>
        <begin position="827"/>
        <end position="861"/>
    </location>
</feature>
<evidence type="ECO:0000256" key="3">
    <source>
        <dbReference type="ARBA" id="ARBA00022729"/>
    </source>
</evidence>
<feature type="region of interest" description="Disordered" evidence="5">
    <location>
        <begin position="1562"/>
        <end position="1590"/>
    </location>
</feature>
<dbReference type="Gene3D" id="1.20.120.1850">
    <property type="entry name" value="Ebh helix bundles repeating unit (S and A modules)"/>
    <property type="match status" value="1"/>
</dbReference>
<proteinExistence type="predicted"/>
<organism evidence="8 9">
    <name type="scientific">Lactobacillus colini</name>
    <dbReference type="NCBI Taxonomy" id="1819254"/>
    <lineage>
        <taxon>Bacteria</taxon>
        <taxon>Bacillati</taxon>
        <taxon>Bacillota</taxon>
        <taxon>Bacilli</taxon>
        <taxon>Lactobacillales</taxon>
        <taxon>Lactobacillaceae</taxon>
        <taxon>Lactobacillus</taxon>
    </lineage>
</organism>
<evidence type="ECO:0000256" key="6">
    <source>
        <dbReference type="SAM" id="Phobius"/>
    </source>
</evidence>
<feature type="compositionally biased region" description="Polar residues" evidence="5">
    <location>
        <begin position="1038"/>
        <end position="1051"/>
    </location>
</feature>
<keyword evidence="6" id="KW-0472">Membrane</keyword>
<reference evidence="8 9" key="1">
    <citation type="submission" date="2021-03" db="EMBL/GenBank/DDBJ databases">
        <title>Genomic Encyclopedia of Type Strains, Phase IV (KMG-IV): sequencing the most valuable type-strain genomes for metagenomic binning, comparative biology and taxonomic classification.</title>
        <authorList>
            <person name="Goeker M."/>
        </authorList>
    </citation>
    <scope>NUCLEOTIDE SEQUENCE [LARGE SCALE GENOMIC DNA]</scope>
    <source>
        <strain evidence="8 9">DSM 101872</strain>
    </source>
</reference>
<dbReference type="Gene3D" id="3.10.20.890">
    <property type="match status" value="11"/>
</dbReference>
<evidence type="ECO:0000256" key="2">
    <source>
        <dbReference type="ARBA" id="ARBA00022525"/>
    </source>
</evidence>
<feature type="compositionally biased region" description="Basic and acidic residues" evidence="5">
    <location>
        <begin position="1388"/>
        <end position="1401"/>
    </location>
</feature>
<dbReference type="Pfam" id="PF18938">
    <property type="entry name" value="aRib"/>
    <property type="match status" value="11"/>
</dbReference>
<feature type="compositionally biased region" description="Basic and acidic residues" evidence="5">
    <location>
        <begin position="935"/>
        <end position="964"/>
    </location>
</feature>
<feature type="transmembrane region" description="Helical" evidence="6">
    <location>
        <begin position="1596"/>
        <end position="1616"/>
    </location>
</feature>
<dbReference type="SUPFAM" id="SSF46997">
    <property type="entry name" value="Bacterial immunoglobulin/albumin-binding domains"/>
    <property type="match status" value="1"/>
</dbReference>
<dbReference type="NCBIfam" id="NF033647">
    <property type="entry name" value="adhesin_LEA"/>
    <property type="match status" value="1"/>
</dbReference>
<feature type="compositionally biased region" description="Basic and acidic residues" evidence="5">
    <location>
        <begin position="1494"/>
        <end position="1504"/>
    </location>
</feature>
<dbReference type="Pfam" id="PF00746">
    <property type="entry name" value="Gram_pos_anchor"/>
    <property type="match status" value="1"/>
</dbReference>
<dbReference type="Proteomes" id="UP001519292">
    <property type="component" value="Unassembled WGS sequence"/>
</dbReference>
<feature type="compositionally biased region" description="Polar residues" evidence="5">
    <location>
        <begin position="1135"/>
        <end position="1152"/>
    </location>
</feature>
<feature type="compositionally biased region" description="Polar residues" evidence="5">
    <location>
        <begin position="692"/>
        <end position="704"/>
    </location>
</feature>
<dbReference type="InterPro" id="IPR009063">
    <property type="entry name" value="Ig/albumin-bd_sf"/>
</dbReference>
<dbReference type="NCBIfam" id="TIGR01167">
    <property type="entry name" value="LPXTG_anchor"/>
    <property type="match status" value="1"/>
</dbReference>
<keyword evidence="6" id="KW-1133">Transmembrane helix</keyword>
<feature type="compositionally biased region" description="Polar residues" evidence="5">
    <location>
        <begin position="750"/>
        <end position="788"/>
    </location>
</feature>
<feature type="compositionally biased region" description="Polar residues" evidence="5">
    <location>
        <begin position="107"/>
        <end position="125"/>
    </location>
</feature>
<feature type="compositionally biased region" description="Low complexity" evidence="5">
    <location>
        <begin position="1562"/>
        <end position="1574"/>
    </location>
</feature>
<evidence type="ECO:0000256" key="1">
    <source>
        <dbReference type="ARBA" id="ARBA00022512"/>
    </source>
</evidence>
<feature type="compositionally biased region" description="Polar residues" evidence="5">
    <location>
        <begin position="973"/>
        <end position="1006"/>
    </location>
</feature>
<feature type="compositionally biased region" description="Basic and acidic residues" evidence="5">
    <location>
        <begin position="1262"/>
        <end position="1273"/>
    </location>
</feature>
<keyword evidence="6" id="KW-0812">Transmembrane</keyword>
<accession>A0ABS4MGQ5</accession>
<feature type="compositionally biased region" description="Basic and acidic residues" evidence="5">
    <location>
        <begin position="1104"/>
        <end position="1115"/>
    </location>
</feature>
<feature type="region of interest" description="Disordered" evidence="5">
    <location>
        <begin position="741"/>
        <end position="1349"/>
    </location>
</feature>
<feature type="region of interest" description="Disordered" evidence="5">
    <location>
        <begin position="1387"/>
        <end position="1411"/>
    </location>
</feature>
<dbReference type="RefSeq" id="WP_209687582.1">
    <property type="nucleotide sequence ID" value="NZ_JAGGLU010000016.1"/>
</dbReference>
<name>A0ABS4MGQ5_9LACO</name>
<keyword evidence="4" id="KW-0572">Peptidoglycan-anchor</keyword>
<sequence>MDKKVNELKRVPRFSLRKLNTGMASVVLGFAIFGINLAANDSSVHASTVETNNSSSSNQVATAEPTETKVANKDTNTLEVNNLASQTQNGGVESTSSQTDSATTQQLTESKAATTSSTDSETPSGATVDDSYLNTQDSETNKNLANEHALSSSDSYSSNIYQGKDGKWYKVVTINGNNAVYQPADIRASSVYNNYADDVDANIHMSKEDLGNGKVHWTITFFPYHGLTSDNGNGDLKGLQNANFGLAISRDYTIDGDVKVTINTDLNKSAVFEAHDIMVKSQESVTQSFNPKTDVNSNTGLINSATMPGNLTNDYIQGPYYFTTDTGIGSENLYREFFQDINDGGVDAEGRQFVGGGTNPAHQLKSSLNQVRMHDYETAVQGGVDKYNQYLFYDKKDNNTLKDGVINTGIFDKALILKSWGTTSLAQYSSYTVEFDTQHNDNTEANLQKGSLGQQFSGVAATVYSYQNAHNNKFTRALGEQRTLNKKAGVFTPATPEEVIDNWKRLDDTLDQLNKDHLNDNQLNNIRQAVHNSDGTTDTLNNIVKAGNELNDAMTKLGQGLGLDNLSDDPSTATNENAPVNVKKSDKYTYASPEKKQAYDEAVANAEKVFTKTGENANIDQVTKLTDAVNQARAALDGELETKAVNPATVKQGESLPDPASLVEFIDENGNKVDTPADATVAWEKQPDTSKLGPQTGTVSVTHNGKTTSIPVTVNVVALPDKKTPVSDTNKLTDTEKAAVENGVKKANPDATNVTVDDQGNATLTFNDPNTGKTSTSTISASDLVSQKTDAEKNPVNDPEKVKVDDPTKLTDTEKNQVKTNVEKANPSATDVTVDDQGNATLTYGDGSTNNLTSDKTVQAKTDSEKNPANDPEKVKVADPTKLTDKEKDQVKTNVEKSNPSATDVTVDDQGNATLTYGDGSTNNLTSDKTVQAKTDSEKNPANDPEKVKVADPTKLTDKEKDQVKTNVEAANPSATDVTVDDQGNATLTYGDGSTNNLTSDKTVQAKTDAEKDPAVAPSTKTPVADPTKLTDEEKTAVENNVKASNPNATDVTVDDKGNATLTYGDGSTNTLDPSQTIVQKESDAEKNPAVAPTTKVPVSDTNKLTDTEKSKVENNVKAANPNATTVTVDDKGNATLTYGDGSTNTLSSNKTVESKPTESKTDAESNPAVAPGTKVQVSDPSKLTETEKSEVEKNVKESNPSATTVTVDDKGNATLTYGDGSTNTLSSDKTVESKSAEAKTDAESNPAVAPGTKVQVSDPSKLTDTEKSEVENNVKAANPNATKVTVDDKGNATLTYDDGSTNTLSSDKTVESKSAEAKTDAESNPAVAPTTKVSVEDTNKLTDTEKGEVANNVKEANPNATNVTVDDKGNATLTYGDGSTNILSSDKTVEAKSTDTKTDAESNPAVAPTTKVSVEDTNKLTDTEKDEVADNVKAANPNATNVTVDDKGNATLTYGDGSTNTLSSDKTVEAKTDAENNPAVAPGTKVQVNDPSKLTDTEKSEVENNVKAANPSATNVTVDDKGNAILAYSDGSTNKLGHDKLVVSKTSADTKTTDATKIMTSTNQTDNTNNSDNGYTSSTPSSAKTLPQTGSKNNIFAILSGAVMIIMSLFGLGTTKRKKED</sequence>
<feature type="compositionally biased region" description="Basic and acidic residues" evidence="5">
    <location>
        <begin position="1153"/>
        <end position="1164"/>
    </location>
</feature>
<keyword evidence="9" id="KW-1185">Reference proteome</keyword>
<feature type="compositionally biased region" description="Basic and acidic residues" evidence="5">
    <location>
        <begin position="1309"/>
        <end position="1322"/>
    </location>
</feature>
<feature type="region of interest" description="Disordered" evidence="5">
    <location>
        <begin position="1475"/>
        <end position="1504"/>
    </location>
</feature>